<dbReference type="AlphaFoldDB" id="A0A1N6DPD0"/>
<proteinExistence type="predicted"/>
<dbReference type="RefSeq" id="WP_143231371.1">
    <property type="nucleotide sequence ID" value="NZ_FSRJ01000001.1"/>
</dbReference>
<dbReference type="STRING" id="232089.SAMN05443544_0557"/>
<feature type="region of interest" description="Disordered" evidence="1">
    <location>
        <begin position="138"/>
        <end position="160"/>
    </location>
</feature>
<gene>
    <name evidence="2" type="ORF">SAMN05443544_0557</name>
</gene>
<protein>
    <submittedName>
        <fullName evidence="2">Uncharacterized protein</fullName>
    </submittedName>
</protein>
<dbReference type="Proteomes" id="UP000184699">
    <property type="component" value="Unassembled WGS sequence"/>
</dbReference>
<reference evidence="3" key="1">
    <citation type="submission" date="2016-11" db="EMBL/GenBank/DDBJ databases">
        <authorList>
            <person name="Varghese N."/>
            <person name="Submissions S."/>
        </authorList>
    </citation>
    <scope>NUCLEOTIDE SEQUENCE [LARGE SCALE GENOMIC DNA]</scope>
    <source>
        <strain evidence="3">DSM 8595</strain>
    </source>
</reference>
<evidence type="ECO:0000256" key="1">
    <source>
        <dbReference type="SAM" id="MobiDB-lite"/>
    </source>
</evidence>
<name>A0A1N6DPD0_9MICO</name>
<keyword evidence="3" id="KW-1185">Reference proteome</keyword>
<feature type="compositionally biased region" description="Basic and acidic residues" evidence="1">
    <location>
        <begin position="147"/>
        <end position="157"/>
    </location>
</feature>
<organism evidence="2 3">
    <name type="scientific">Agromyces cerinus subsp. cerinus</name>
    <dbReference type="NCBI Taxonomy" id="232089"/>
    <lineage>
        <taxon>Bacteria</taxon>
        <taxon>Bacillati</taxon>
        <taxon>Actinomycetota</taxon>
        <taxon>Actinomycetes</taxon>
        <taxon>Micrococcales</taxon>
        <taxon>Microbacteriaceae</taxon>
        <taxon>Agromyces</taxon>
    </lineage>
</organism>
<sequence>METLDGGELVRIRSIKPEFWRSSDISSLAIEDRLLFVGLWSYVDDNGVGRDKLSAIAADLFADDLERDAPETFARVSRGLARLSEAVRIVRYTVAGDDFLRIVNWSKHQRIDKPGKARYPSDDADDAVIRESVANIREGVAPGTGEQRNRGTGEKKNTSASSMLVSEFERAWPHWPKKTMRKQALDQFKRAFEKTYTGTATGLADWVIQFGDAYEATTERQYVPALSAWLRGERWTDELPSKPAGRTGVAKADVNFNEYERLYGGGGNGGAGSVPALDPGVG</sequence>
<dbReference type="OrthoDB" id="3383452at2"/>
<dbReference type="EMBL" id="FSRJ01000001">
    <property type="protein sequence ID" value="SIN72652.1"/>
    <property type="molecule type" value="Genomic_DNA"/>
</dbReference>
<evidence type="ECO:0000313" key="3">
    <source>
        <dbReference type="Proteomes" id="UP000184699"/>
    </source>
</evidence>
<accession>A0A1N6DPD0</accession>
<evidence type="ECO:0000313" key="2">
    <source>
        <dbReference type="EMBL" id="SIN72652.1"/>
    </source>
</evidence>